<protein>
    <submittedName>
        <fullName evidence="1">Uncharacterized protein</fullName>
    </submittedName>
</protein>
<sequence>MSVLQTFLKKNKNFKKKLLTARRTLYIMSAEQTKRRRNYEKKTYRD</sequence>
<accession>A0A8S5TBG2</accession>
<evidence type="ECO:0000313" key="1">
    <source>
        <dbReference type="EMBL" id="DAF60472.1"/>
    </source>
</evidence>
<dbReference type="EMBL" id="BK032789">
    <property type="protein sequence ID" value="DAF60472.1"/>
    <property type="molecule type" value="Genomic_DNA"/>
</dbReference>
<reference evidence="1" key="1">
    <citation type="journal article" date="2021" name="Proc. Natl. Acad. Sci. U.S.A.">
        <title>A Catalog of Tens of Thousands of Viruses from Human Metagenomes Reveals Hidden Associations with Chronic Diseases.</title>
        <authorList>
            <person name="Tisza M.J."/>
            <person name="Buck C.B."/>
        </authorList>
    </citation>
    <scope>NUCLEOTIDE SEQUENCE</scope>
    <source>
        <strain evidence="1">CtLq07</strain>
    </source>
</reference>
<name>A0A8S5TBG2_9CAUD</name>
<proteinExistence type="predicted"/>
<organism evidence="1">
    <name type="scientific">Myoviridae sp. ctLq07</name>
    <dbReference type="NCBI Taxonomy" id="2827681"/>
    <lineage>
        <taxon>Viruses</taxon>
        <taxon>Duplodnaviria</taxon>
        <taxon>Heunggongvirae</taxon>
        <taxon>Uroviricota</taxon>
        <taxon>Caudoviricetes</taxon>
    </lineage>
</organism>